<protein>
    <submittedName>
        <fullName evidence="1">Uncharacterized protein</fullName>
    </submittedName>
</protein>
<evidence type="ECO:0000313" key="2">
    <source>
        <dbReference type="Proteomes" id="UP000197361"/>
    </source>
</evidence>
<gene>
    <name evidence="1" type="ORF">CDQ92_07240</name>
</gene>
<sequence>MSNTSDFYQAQADKCAVDAAASTLSQVRDRNLRAEQAWRTMAERLVQTEATRARQVAATAAKAEANAEAAAMQMDDLDR</sequence>
<organism evidence="1 2">
    <name type="scientific">Sphingopyxis bauzanensis</name>
    <dbReference type="NCBI Taxonomy" id="651663"/>
    <lineage>
        <taxon>Bacteria</taxon>
        <taxon>Pseudomonadati</taxon>
        <taxon>Pseudomonadota</taxon>
        <taxon>Alphaproteobacteria</taxon>
        <taxon>Sphingomonadales</taxon>
        <taxon>Sphingomonadaceae</taxon>
        <taxon>Sphingopyxis</taxon>
    </lineage>
</organism>
<evidence type="ECO:0000313" key="1">
    <source>
        <dbReference type="EMBL" id="OWQ96898.1"/>
    </source>
</evidence>
<dbReference type="RefSeq" id="WP_088440754.1">
    <property type="nucleotide sequence ID" value="NZ_BMMC01000003.1"/>
</dbReference>
<reference evidence="1 2" key="1">
    <citation type="journal article" date="2010" name="Int. J. Syst. Evol. Microbiol.">
        <title>Sphingopyxis bauzanensis sp. nov., a psychrophilic bacterium isolated from soil.</title>
        <authorList>
            <person name="Zhang D.C."/>
            <person name="Liu H.C."/>
            <person name="Xin Y.H."/>
            <person name="Zhou Y.G."/>
            <person name="Schinner F."/>
            <person name="Margesin R."/>
        </authorList>
    </citation>
    <scope>NUCLEOTIDE SEQUENCE [LARGE SCALE GENOMIC DNA]</scope>
    <source>
        <strain evidence="1 2">DSM 22271</strain>
    </source>
</reference>
<dbReference type="EMBL" id="NISK01000002">
    <property type="protein sequence ID" value="OWQ96898.1"/>
    <property type="molecule type" value="Genomic_DNA"/>
</dbReference>
<dbReference type="AlphaFoldDB" id="A0A246JV36"/>
<comment type="caution">
    <text evidence="1">The sequence shown here is derived from an EMBL/GenBank/DDBJ whole genome shotgun (WGS) entry which is preliminary data.</text>
</comment>
<name>A0A246JV36_9SPHN</name>
<proteinExistence type="predicted"/>
<dbReference type="Proteomes" id="UP000197361">
    <property type="component" value="Unassembled WGS sequence"/>
</dbReference>
<keyword evidence="2" id="KW-1185">Reference proteome</keyword>
<accession>A0A246JV36</accession>